<name>A0A2P2PK83_RHIMU</name>
<dbReference type="EMBL" id="GGEC01074666">
    <property type="protein sequence ID" value="MBX55150.1"/>
    <property type="molecule type" value="Transcribed_RNA"/>
</dbReference>
<accession>A0A2P2PK83</accession>
<evidence type="ECO:0000313" key="1">
    <source>
        <dbReference type="EMBL" id="MBX55150.1"/>
    </source>
</evidence>
<dbReference type="AlphaFoldDB" id="A0A2P2PK83"/>
<reference evidence="1" key="1">
    <citation type="submission" date="2018-02" db="EMBL/GenBank/DDBJ databases">
        <title>Rhizophora mucronata_Transcriptome.</title>
        <authorList>
            <person name="Meera S.P."/>
            <person name="Sreeshan A."/>
            <person name="Augustine A."/>
        </authorList>
    </citation>
    <scope>NUCLEOTIDE SEQUENCE</scope>
    <source>
        <tissue evidence="1">Leaf</tissue>
    </source>
</reference>
<protein>
    <submittedName>
        <fullName evidence="1">Uncharacterized protein</fullName>
    </submittedName>
</protein>
<organism evidence="1">
    <name type="scientific">Rhizophora mucronata</name>
    <name type="common">Asiatic mangrove</name>
    <dbReference type="NCBI Taxonomy" id="61149"/>
    <lineage>
        <taxon>Eukaryota</taxon>
        <taxon>Viridiplantae</taxon>
        <taxon>Streptophyta</taxon>
        <taxon>Embryophyta</taxon>
        <taxon>Tracheophyta</taxon>
        <taxon>Spermatophyta</taxon>
        <taxon>Magnoliopsida</taxon>
        <taxon>eudicotyledons</taxon>
        <taxon>Gunneridae</taxon>
        <taxon>Pentapetalae</taxon>
        <taxon>rosids</taxon>
        <taxon>fabids</taxon>
        <taxon>Malpighiales</taxon>
        <taxon>Rhizophoraceae</taxon>
        <taxon>Rhizophora</taxon>
    </lineage>
</organism>
<sequence length="44" mass="5129">MNKIMSLQVNKIHPNFFHNKRIRQINIGKTSQINTPKIAALLRT</sequence>
<proteinExistence type="predicted"/>